<evidence type="ECO:0000256" key="7">
    <source>
        <dbReference type="ARBA" id="ARBA00024197"/>
    </source>
</evidence>
<feature type="domain" description="Ancillary SecYEG translocon subunit/Cell division coordinator CpoB TPR" evidence="10">
    <location>
        <begin position="29"/>
        <end position="214"/>
    </location>
</feature>
<dbReference type="OrthoDB" id="9789675at2"/>
<evidence type="ECO:0000313" key="11">
    <source>
        <dbReference type="EMBL" id="PPI88923.1"/>
    </source>
</evidence>
<dbReference type="Pfam" id="PF09976">
    <property type="entry name" value="TPR_21"/>
    <property type="match status" value="1"/>
</dbReference>
<keyword evidence="2" id="KW-1003">Cell membrane</keyword>
<proteinExistence type="inferred from homology"/>
<evidence type="ECO:0000256" key="5">
    <source>
        <dbReference type="ARBA" id="ARBA00023136"/>
    </source>
</evidence>
<dbReference type="SUPFAM" id="SSF48452">
    <property type="entry name" value="TPR-like"/>
    <property type="match status" value="1"/>
</dbReference>
<evidence type="ECO:0000313" key="12">
    <source>
        <dbReference type="Proteomes" id="UP000295937"/>
    </source>
</evidence>
<evidence type="ECO:0000256" key="6">
    <source>
        <dbReference type="ARBA" id="ARBA00023186"/>
    </source>
</evidence>
<name>A0A2P5T2Y8_9GAMM</name>
<dbReference type="GO" id="GO:0044877">
    <property type="term" value="F:protein-containing complex binding"/>
    <property type="evidence" value="ECO:0007669"/>
    <property type="project" value="InterPro"/>
</dbReference>
<dbReference type="PANTHER" id="PTHR38035">
    <property type="entry name" value="UPF0070 PROTEIN YFGM"/>
    <property type="match status" value="1"/>
</dbReference>
<keyword evidence="4 9" id="KW-1133">Transmembrane helix</keyword>
<dbReference type="EMBL" id="PDKR01000001">
    <property type="protein sequence ID" value="PPI88923.1"/>
    <property type="molecule type" value="Genomic_DNA"/>
</dbReference>
<evidence type="ECO:0000256" key="8">
    <source>
        <dbReference type="ARBA" id="ARBA00024235"/>
    </source>
</evidence>
<evidence type="ECO:0000256" key="2">
    <source>
        <dbReference type="ARBA" id="ARBA00022475"/>
    </source>
</evidence>
<dbReference type="PANTHER" id="PTHR38035:SF1">
    <property type="entry name" value="ANCILLARY SECYEG TRANSLOCON SUBUNIT"/>
    <property type="match status" value="1"/>
</dbReference>
<keyword evidence="3 9" id="KW-0812">Transmembrane</keyword>
<evidence type="ECO:0000256" key="3">
    <source>
        <dbReference type="ARBA" id="ARBA00022692"/>
    </source>
</evidence>
<dbReference type="InterPro" id="IPR026039">
    <property type="entry name" value="YfgM"/>
</dbReference>
<comment type="similarity">
    <text evidence="7">Belongs to the YfgM family.</text>
</comment>
<reference evidence="11 12" key="1">
    <citation type="journal article" date="2018" name="Genome Biol. Evol.">
        <title>Cladogenesis and Genomic Streamlining in Extracellular Endosymbionts of Tropical Stink Bugs.</title>
        <authorList>
            <person name="Otero-Bravo A."/>
            <person name="Goffredi S."/>
            <person name="Sabree Z.L."/>
        </authorList>
    </citation>
    <scope>NUCLEOTIDE SEQUENCE [LARGE SCALE GENOMIC DNA]</scope>
    <source>
        <strain evidence="11 12">SoEO</strain>
    </source>
</reference>
<dbReference type="RefSeq" id="WP_136132350.1">
    <property type="nucleotide sequence ID" value="NZ_PDKR01000001.1"/>
</dbReference>
<dbReference type="Proteomes" id="UP000295937">
    <property type="component" value="Unassembled WGS sequence"/>
</dbReference>
<feature type="transmembrane region" description="Helical" evidence="9">
    <location>
        <begin position="21"/>
        <end position="44"/>
    </location>
</feature>
<organism evidence="11 12">
    <name type="scientific">Candidatus Pantoea edessiphila</name>
    <dbReference type="NCBI Taxonomy" id="2044610"/>
    <lineage>
        <taxon>Bacteria</taxon>
        <taxon>Pseudomonadati</taxon>
        <taxon>Pseudomonadota</taxon>
        <taxon>Gammaproteobacteria</taxon>
        <taxon>Enterobacterales</taxon>
        <taxon>Erwiniaceae</taxon>
        <taxon>Pantoea</taxon>
    </lineage>
</organism>
<gene>
    <name evidence="11" type="ORF">CRV09_01320</name>
</gene>
<comment type="caution">
    <text evidence="11">The sequence shown here is derived from an EMBL/GenBank/DDBJ whole genome shotgun (WGS) entry which is preliminary data.</text>
</comment>
<protein>
    <recommendedName>
        <fullName evidence="8">Ancillary SecYEG translocon subunit</fullName>
    </recommendedName>
</protein>
<evidence type="ECO:0000256" key="4">
    <source>
        <dbReference type="ARBA" id="ARBA00022989"/>
    </source>
</evidence>
<dbReference type="InterPro" id="IPR018704">
    <property type="entry name" value="SecYEG/CpoB_TPR"/>
</dbReference>
<dbReference type="GO" id="GO:0005886">
    <property type="term" value="C:plasma membrane"/>
    <property type="evidence" value="ECO:0007669"/>
    <property type="project" value="UniProtKB-SubCell"/>
</dbReference>
<dbReference type="InterPro" id="IPR011990">
    <property type="entry name" value="TPR-like_helical_dom_sf"/>
</dbReference>
<dbReference type="AlphaFoldDB" id="A0A2P5T2Y8"/>
<accession>A0A2P5T2Y8</accession>
<evidence type="ECO:0000256" key="9">
    <source>
        <dbReference type="SAM" id="Phobius"/>
    </source>
</evidence>
<keyword evidence="6" id="KW-0143">Chaperone</keyword>
<keyword evidence="5 9" id="KW-0472">Membrane</keyword>
<evidence type="ECO:0000256" key="1">
    <source>
        <dbReference type="ARBA" id="ARBA00004401"/>
    </source>
</evidence>
<comment type="subcellular location">
    <subcellularLocation>
        <location evidence="1">Cell membrane</location>
        <topology evidence="1">Single-pass type II membrane protein</topology>
    </subcellularLocation>
</comment>
<dbReference type="Gene3D" id="1.25.40.10">
    <property type="entry name" value="Tetratricopeptide repeat domain"/>
    <property type="match status" value="1"/>
</dbReference>
<sequence>MYTNEISKLNTIKELISRRKKILIISTIFFISILMLIVSGWLYLYQNYNESNIKNKHLFEQYQKIINLIQFNKPKTFLSKESLKNINTFINTNKNIYGVMVGILLAKYYINNNNLDKAFLLLKTSLKYTKDPNLISLINLRLARIQIEQHKFDEALKTLDYIKIDDSWINMAYDLRGDALFGKDKKKLAKDEWTKAAEAQMSIIYNQIVKMKLNK</sequence>
<evidence type="ECO:0000259" key="10">
    <source>
        <dbReference type="Pfam" id="PF09976"/>
    </source>
</evidence>